<feature type="compositionally biased region" description="Basic and acidic residues" evidence="4">
    <location>
        <begin position="223"/>
        <end position="244"/>
    </location>
</feature>
<evidence type="ECO:0000256" key="1">
    <source>
        <dbReference type="ARBA" id="ARBA00007932"/>
    </source>
</evidence>
<keyword evidence="3" id="KW-1015">Disulfide bond</keyword>
<dbReference type="Bgee" id="ENSXETG00000003259">
    <property type="expression patterns" value="Expressed in liver and 5 other cell types or tissues"/>
</dbReference>
<dbReference type="InParanoid" id="A0A803JJ12"/>
<feature type="domain" description="Folate receptor-like" evidence="5">
    <location>
        <begin position="52"/>
        <end position="197"/>
    </location>
</feature>
<gene>
    <name evidence="6" type="primary">izumo1r</name>
</gene>
<dbReference type="Ensembl" id="ENSXETT00000118329">
    <property type="protein sequence ID" value="ENSXETP00000107916"/>
    <property type="gene ID" value="ENSXETG00000003259"/>
</dbReference>
<evidence type="ECO:0000313" key="6">
    <source>
        <dbReference type="Ensembl" id="ENSXETP00000107916"/>
    </source>
</evidence>
<sequence length="244" mass="27980">MRGTVKRQDFFFCYSSGSYSSVHEHPSEEISSRKWITCKVPLGLCSFLLTGAPPWESASCCHANFTQKLSDSPLIEMNNYYYNRCGNLSKRCEDYMKRIECFYQCSPLASHWIHPNISEAIQHVPVCQSFCDKWFDACHSDLICAYNWISDWTFDETGNHCKNDCIPFNKMYANGTDLCQNAWGISFIASSSPCRCLDFTETDTKVIKYILKGDNSEESGEEEACKPRLQKPEDKKAADPEEHE</sequence>
<dbReference type="InterPro" id="IPR004269">
    <property type="entry name" value="Folate_rcpt"/>
</dbReference>
<dbReference type="PANTHER" id="PTHR10517">
    <property type="entry name" value="FOLATE RECEPTOR"/>
    <property type="match status" value="1"/>
</dbReference>
<dbReference type="Pfam" id="PF03024">
    <property type="entry name" value="Folate_rec"/>
    <property type="match status" value="1"/>
</dbReference>
<comment type="similarity">
    <text evidence="1">Belongs to the folate receptor family.</text>
</comment>
<dbReference type="AlphaFoldDB" id="A0A803JJ12"/>
<dbReference type="GeneTree" id="ENSGT00950000183144"/>
<evidence type="ECO:0000256" key="3">
    <source>
        <dbReference type="ARBA" id="ARBA00023157"/>
    </source>
</evidence>
<dbReference type="Xenbase" id="XB-GENE-5749041">
    <property type="gene designation" value="izumo1r"/>
</dbReference>
<name>A0A803JJ12_XENTR</name>
<accession>A0A803JJ12</accession>
<evidence type="ECO:0000256" key="2">
    <source>
        <dbReference type="ARBA" id="ARBA00022729"/>
    </source>
</evidence>
<keyword evidence="2" id="KW-0732">Signal</keyword>
<organism evidence="6">
    <name type="scientific">Xenopus tropicalis</name>
    <name type="common">Western clawed frog</name>
    <name type="synonym">Silurana tropicalis</name>
    <dbReference type="NCBI Taxonomy" id="8364"/>
    <lineage>
        <taxon>Eukaryota</taxon>
        <taxon>Metazoa</taxon>
        <taxon>Chordata</taxon>
        <taxon>Craniata</taxon>
        <taxon>Vertebrata</taxon>
        <taxon>Euteleostomi</taxon>
        <taxon>Amphibia</taxon>
        <taxon>Batrachia</taxon>
        <taxon>Anura</taxon>
        <taxon>Pipoidea</taxon>
        <taxon>Pipidae</taxon>
        <taxon>Xenopodinae</taxon>
        <taxon>Xenopus</taxon>
        <taxon>Silurana</taxon>
    </lineage>
</organism>
<dbReference type="InterPro" id="IPR018143">
    <property type="entry name" value="Folate_rcpt-like"/>
</dbReference>
<evidence type="ECO:0000256" key="4">
    <source>
        <dbReference type="SAM" id="MobiDB-lite"/>
    </source>
</evidence>
<feature type="region of interest" description="Disordered" evidence="4">
    <location>
        <begin position="214"/>
        <end position="244"/>
    </location>
</feature>
<dbReference type="PANTHER" id="PTHR10517:SF27">
    <property type="entry name" value="IZUMO1 RECEPTOR, JUNO"/>
    <property type="match status" value="1"/>
</dbReference>
<evidence type="ECO:0000259" key="5">
    <source>
        <dbReference type="Pfam" id="PF03024"/>
    </source>
</evidence>
<proteinExistence type="inferred from homology"/>
<protein>
    <submittedName>
        <fullName evidence="6">IZUMO1 receptor, JUNO</fullName>
    </submittedName>
</protein>
<reference evidence="6" key="2">
    <citation type="submission" date="2021-03" db="UniProtKB">
        <authorList>
            <consortium name="Ensembl"/>
        </authorList>
    </citation>
    <scope>IDENTIFICATION</scope>
</reference>
<reference evidence="6" key="1">
    <citation type="journal article" date="2010" name="Science">
        <title>The genome of the Western clawed frog Xenopus tropicalis.</title>
        <authorList>
            <person name="Hellsten U."/>
            <person name="Harland R.M."/>
            <person name="Gilchrist M.J."/>
            <person name="Hendrix D."/>
            <person name="Jurka J."/>
            <person name="Kapitonov V."/>
            <person name="Ovcharenko I."/>
            <person name="Putnam N.H."/>
            <person name="Shu S."/>
            <person name="Taher L."/>
            <person name="Blitz I.L."/>
            <person name="Blumberg B."/>
            <person name="Dichmann D.S."/>
            <person name="Dubchak I."/>
            <person name="Amaya E."/>
            <person name="Detter J.C."/>
            <person name="Fletcher R."/>
            <person name="Gerhard D.S."/>
            <person name="Goodstein D."/>
            <person name="Graves T."/>
            <person name="Grigoriev I.V."/>
            <person name="Grimwood J."/>
            <person name="Kawashima T."/>
            <person name="Lindquist E."/>
            <person name="Lucas S.M."/>
            <person name="Mead P.E."/>
            <person name="Mitros T."/>
            <person name="Ogino H."/>
            <person name="Ohta Y."/>
            <person name="Poliakov A.V."/>
            <person name="Pollet N."/>
            <person name="Robert J."/>
            <person name="Salamov A."/>
            <person name="Sater A.K."/>
            <person name="Schmutz J."/>
            <person name="Terry A."/>
            <person name="Vize P.D."/>
            <person name="Warren W.C."/>
            <person name="Wells D."/>
            <person name="Wills A."/>
            <person name="Wilson R.K."/>
            <person name="Zimmerman L.B."/>
            <person name="Zorn A.M."/>
            <person name="Grainger R."/>
            <person name="Grammer T."/>
            <person name="Khokha M.K."/>
            <person name="Richardson P.M."/>
            <person name="Rokhsar D.S."/>
        </authorList>
    </citation>
    <scope>NUCLEOTIDE SEQUENCE [LARGE SCALE GENOMIC DNA]</scope>
    <source>
        <strain evidence="6">Nigerian</strain>
    </source>
</reference>